<dbReference type="Pfam" id="PF03401">
    <property type="entry name" value="TctC"/>
    <property type="match status" value="1"/>
</dbReference>
<feature type="region of interest" description="Disordered" evidence="2">
    <location>
        <begin position="282"/>
        <end position="304"/>
    </location>
</feature>
<evidence type="ECO:0000256" key="1">
    <source>
        <dbReference type="ARBA" id="ARBA00006987"/>
    </source>
</evidence>
<dbReference type="RefSeq" id="WP_186770973.1">
    <property type="nucleotide sequence ID" value="NZ_JACOMF010000013.1"/>
</dbReference>
<dbReference type="CDD" id="cd07012">
    <property type="entry name" value="PBP2_Bug_TTT"/>
    <property type="match status" value="1"/>
</dbReference>
<comment type="caution">
    <text evidence="4">The sequence shown here is derived from an EMBL/GenBank/DDBJ whole genome shotgun (WGS) entry which is preliminary data.</text>
</comment>
<dbReference type="InterPro" id="IPR005064">
    <property type="entry name" value="BUG"/>
</dbReference>
<dbReference type="EMBL" id="JACOMF010000013">
    <property type="protein sequence ID" value="MBC4016202.1"/>
    <property type="molecule type" value="Genomic_DNA"/>
</dbReference>
<sequence length="304" mass="31550">MYPTRRLLLAAGLGLPSLARAQAFPERPLRLIVPFAAGTSSDIQGRLAAARMAEKLGQPVIVENRAGGGGTVGADAVAKARPDGHTLLLGSNGPLTVNPVLQSRLPYDVETDLAPVALLSRSPLTLTVKADSPHRSLSEFIAAAKARPGEITIGSSGQGSATHFLIEQFMAQAGIRLIHVPYRGSSQSVPDLIAGNVQVVMGEISTVVPTWRGGLTRILATTGPTRSPLAPDIPTLIEQELPGLSGGSWAALMTTGGTPAAAITALNAAALAALADPSYQARQTEVGRSFPSRRYARRRASPPG</sequence>
<dbReference type="InterPro" id="IPR042100">
    <property type="entry name" value="Bug_dom1"/>
</dbReference>
<organism evidence="4 5">
    <name type="scientific">Siccirubricoccus deserti</name>
    <dbReference type="NCBI Taxonomy" id="2013562"/>
    <lineage>
        <taxon>Bacteria</taxon>
        <taxon>Pseudomonadati</taxon>
        <taxon>Pseudomonadota</taxon>
        <taxon>Alphaproteobacteria</taxon>
        <taxon>Acetobacterales</taxon>
        <taxon>Roseomonadaceae</taxon>
        <taxon>Siccirubricoccus</taxon>
    </lineage>
</organism>
<evidence type="ECO:0000256" key="2">
    <source>
        <dbReference type="SAM" id="MobiDB-lite"/>
    </source>
</evidence>
<proteinExistence type="inferred from homology"/>
<comment type="similarity">
    <text evidence="1">Belongs to the UPF0065 (bug) family.</text>
</comment>
<dbReference type="Gene3D" id="3.40.190.10">
    <property type="entry name" value="Periplasmic binding protein-like II"/>
    <property type="match status" value="1"/>
</dbReference>
<keyword evidence="5" id="KW-1185">Reference proteome</keyword>
<evidence type="ECO:0000313" key="4">
    <source>
        <dbReference type="EMBL" id="MBC4016202.1"/>
    </source>
</evidence>
<evidence type="ECO:0000313" key="5">
    <source>
        <dbReference type="Proteomes" id="UP000600101"/>
    </source>
</evidence>
<evidence type="ECO:0000256" key="3">
    <source>
        <dbReference type="SAM" id="SignalP"/>
    </source>
</evidence>
<dbReference type="Gene3D" id="3.40.190.150">
    <property type="entry name" value="Bordetella uptake gene, domain 1"/>
    <property type="match status" value="1"/>
</dbReference>
<gene>
    <name evidence="4" type="ORF">H7965_12820</name>
</gene>
<keyword evidence="3" id="KW-0732">Signal</keyword>
<dbReference type="AlphaFoldDB" id="A0A9X0R0Q9"/>
<dbReference type="SUPFAM" id="SSF53850">
    <property type="entry name" value="Periplasmic binding protein-like II"/>
    <property type="match status" value="1"/>
</dbReference>
<name>A0A9X0R0Q9_9PROT</name>
<feature type="compositionally biased region" description="Basic residues" evidence="2">
    <location>
        <begin position="294"/>
        <end position="304"/>
    </location>
</feature>
<dbReference type="Proteomes" id="UP000600101">
    <property type="component" value="Unassembled WGS sequence"/>
</dbReference>
<feature type="signal peptide" evidence="3">
    <location>
        <begin position="1"/>
        <end position="21"/>
    </location>
</feature>
<dbReference type="PANTHER" id="PTHR42928">
    <property type="entry name" value="TRICARBOXYLATE-BINDING PROTEIN"/>
    <property type="match status" value="1"/>
</dbReference>
<accession>A0A9X0R0Q9</accession>
<feature type="chain" id="PRO_5040818444" evidence="3">
    <location>
        <begin position="22"/>
        <end position="304"/>
    </location>
</feature>
<protein>
    <submittedName>
        <fullName evidence="4">Tripartite tricarboxylate transporter substrate binding protein</fullName>
    </submittedName>
</protein>
<dbReference type="PANTHER" id="PTHR42928:SF5">
    <property type="entry name" value="BLR1237 PROTEIN"/>
    <property type="match status" value="1"/>
</dbReference>
<dbReference type="PIRSF" id="PIRSF017082">
    <property type="entry name" value="YflP"/>
    <property type="match status" value="1"/>
</dbReference>
<reference evidence="4" key="1">
    <citation type="submission" date="2020-08" db="EMBL/GenBank/DDBJ databases">
        <authorList>
            <person name="Hu Y."/>
            <person name="Nguyen S.V."/>
            <person name="Li F."/>
            <person name="Fanning S."/>
        </authorList>
    </citation>
    <scope>NUCLEOTIDE SEQUENCE</scope>
    <source>
        <strain evidence="4">SYSU D8009</strain>
    </source>
</reference>